<protein>
    <submittedName>
        <fullName evidence="8">Efflux RND transporter periplasmic adaptor subunit</fullName>
    </submittedName>
</protein>
<feature type="region of interest" description="Disordered" evidence="3">
    <location>
        <begin position="385"/>
        <end position="410"/>
    </location>
</feature>
<gene>
    <name evidence="8" type="ORF">E8K88_15770</name>
</gene>
<evidence type="ECO:0000259" key="6">
    <source>
        <dbReference type="Pfam" id="PF25944"/>
    </source>
</evidence>
<dbReference type="PANTHER" id="PTHR30158:SF3">
    <property type="entry name" value="MULTIDRUG EFFLUX PUMP SUBUNIT ACRA-RELATED"/>
    <property type="match status" value="1"/>
</dbReference>
<dbReference type="InterPro" id="IPR058627">
    <property type="entry name" value="MdtA-like_C"/>
</dbReference>
<dbReference type="FunFam" id="2.40.420.20:FF:000001">
    <property type="entry name" value="Efflux RND transporter periplasmic adaptor subunit"/>
    <property type="match status" value="1"/>
</dbReference>
<dbReference type="NCBIfam" id="TIGR01730">
    <property type="entry name" value="RND_mfp"/>
    <property type="match status" value="1"/>
</dbReference>
<dbReference type="Gene3D" id="2.40.420.20">
    <property type="match status" value="1"/>
</dbReference>
<evidence type="ECO:0000259" key="7">
    <source>
        <dbReference type="Pfam" id="PF25967"/>
    </source>
</evidence>
<sequence>MLSCIGLAVLLTGCLSDKEDAGVAPAGAAQQMPTPEVGVVIATPQTIALVTQLPGRVEASRVAEVRARVQGIVTERVFKEGSQVKAGQLLYKIDSEPYQALLQSAKASLASAEANLGQAKTLADRYRPLVAVNAVSQQEFDNADAAFKAAQANVAVARAAVRTAEINLGYASVTAPIAGRIGQALVTEGALVGDGTPTPLALIQQIDTVYVNFTQSSADALALQRLMQQGQLLKIEGENAAKVQIVLEDGSDYGVAGKLLFSEISVDPSTGQVTLRAEIPNPDRLLLPGMYVRVNIEQAQVNNAIAIPQQAVTRTQQGDTVTVVDAEGNRQVKPVKVRAASNNTWLVESGLEAGEQVMVDGFQRLQMMPPNVKVKPVPWKSLISAPDAEQPAANTTVEPIQGAAAPAAKQ</sequence>
<feature type="domain" description="Multidrug resistance protein MdtA-like beta-barrel" evidence="6">
    <location>
        <begin position="208"/>
        <end position="298"/>
    </location>
</feature>
<dbReference type="PANTHER" id="PTHR30158">
    <property type="entry name" value="ACRA/E-RELATED COMPONENT OF DRUG EFFLUX TRANSPORTER"/>
    <property type="match status" value="1"/>
</dbReference>
<dbReference type="Gene3D" id="2.40.50.100">
    <property type="match status" value="1"/>
</dbReference>
<dbReference type="Pfam" id="PF25944">
    <property type="entry name" value="Beta-barrel_RND"/>
    <property type="match status" value="1"/>
</dbReference>
<dbReference type="Pfam" id="PF25876">
    <property type="entry name" value="HH_MFP_RND"/>
    <property type="match status" value="1"/>
</dbReference>
<dbReference type="GO" id="GO:0030313">
    <property type="term" value="C:cell envelope"/>
    <property type="evidence" value="ECO:0007669"/>
    <property type="project" value="UniProtKB-SubCell"/>
</dbReference>
<evidence type="ECO:0000256" key="2">
    <source>
        <dbReference type="ARBA" id="ARBA00009477"/>
    </source>
</evidence>
<dbReference type="Proteomes" id="UP000306236">
    <property type="component" value="Unassembled WGS sequence"/>
</dbReference>
<dbReference type="Gene3D" id="2.40.30.170">
    <property type="match status" value="1"/>
</dbReference>
<accession>A0A4S5BG41</accession>
<dbReference type="GO" id="GO:0022857">
    <property type="term" value="F:transmembrane transporter activity"/>
    <property type="evidence" value="ECO:0007669"/>
    <property type="project" value="InterPro"/>
</dbReference>
<dbReference type="Pfam" id="PF25917">
    <property type="entry name" value="BSH_RND"/>
    <property type="match status" value="1"/>
</dbReference>
<dbReference type="Pfam" id="PF25967">
    <property type="entry name" value="RND-MFP_C"/>
    <property type="match status" value="1"/>
</dbReference>
<dbReference type="Gene3D" id="1.10.287.470">
    <property type="entry name" value="Helix hairpin bin"/>
    <property type="match status" value="1"/>
</dbReference>
<feature type="domain" description="Multidrug resistance protein MdtA-like C-terminal permuted SH3" evidence="7">
    <location>
        <begin position="303"/>
        <end position="364"/>
    </location>
</feature>
<evidence type="ECO:0000256" key="1">
    <source>
        <dbReference type="ARBA" id="ARBA00004196"/>
    </source>
</evidence>
<dbReference type="AlphaFoldDB" id="A0A4S5BG41"/>
<proteinExistence type="inferred from homology"/>
<comment type="similarity">
    <text evidence="2">Belongs to the membrane fusion protein (MFP) (TC 8.A.1) family.</text>
</comment>
<evidence type="ECO:0000256" key="3">
    <source>
        <dbReference type="SAM" id="MobiDB-lite"/>
    </source>
</evidence>
<feature type="domain" description="Multidrug resistance protein MdtA-like barrel-sandwich hybrid" evidence="5">
    <location>
        <begin position="61"/>
        <end position="204"/>
    </location>
</feature>
<evidence type="ECO:0000313" key="9">
    <source>
        <dbReference type="Proteomes" id="UP000306236"/>
    </source>
</evidence>
<organism evidence="8 9">
    <name type="scientific">Lampropedia aestuarii</name>
    <dbReference type="NCBI Taxonomy" id="2562762"/>
    <lineage>
        <taxon>Bacteria</taxon>
        <taxon>Pseudomonadati</taxon>
        <taxon>Pseudomonadota</taxon>
        <taxon>Betaproteobacteria</taxon>
        <taxon>Burkholderiales</taxon>
        <taxon>Comamonadaceae</taxon>
        <taxon>Lampropedia</taxon>
    </lineage>
</organism>
<dbReference type="InterPro" id="IPR058624">
    <property type="entry name" value="MdtA-like_HH"/>
</dbReference>
<evidence type="ECO:0000259" key="4">
    <source>
        <dbReference type="Pfam" id="PF25876"/>
    </source>
</evidence>
<evidence type="ECO:0000313" key="8">
    <source>
        <dbReference type="EMBL" id="THJ31230.1"/>
    </source>
</evidence>
<evidence type="ECO:0000259" key="5">
    <source>
        <dbReference type="Pfam" id="PF25917"/>
    </source>
</evidence>
<comment type="subcellular location">
    <subcellularLocation>
        <location evidence="1">Cell envelope</location>
    </subcellularLocation>
</comment>
<dbReference type="GO" id="GO:0005886">
    <property type="term" value="C:plasma membrane"/>
    <property type="evidence" value="ECO:0007669"/>
    <property type="project" value="TreeGrafter"/>
</dbReference>
<feature type="domain" description="Multidrug resistance protein MdtA-like alpha-helical hairpin" evidence="4">
    <location>
        <begin position="102"/>
        <end position="171"/>
    </location>
</feature>
<dbReference type="InterPro" id="IPR058626">
    <property type="entry name" value="MdtA-like_b-barrel"/>
</dbReference>
<dbReference type="InterPro" id="IPR006143">
    <property type="entry name" value="RND_pump_MFP"/>
</dbReference>
<name>A0A4S5BG41_9BURK</name>
<dbReference type="OrthoDB" id="9783047at2"/>
<dbReference type="EMBL" id="SSWX01000026">
    <property type="protein sequence ID" value="THJ31230.1"/>
    <property type="molecule type" value="Genomic_DNA"/>
</dbReference>
<dbReference type="InterPro" id="IPR058625">
    <property type="entry name" value="MdtA-like_BSH"/>
</dbReference>
<dbReference type="GO" id="GO:0046677">
    <property type="term" value="P:response to antibiotic"/>
    <property type="evidence" value="ECO:0007669"/>
    <property type="project" value="TreeGrafter"/>
</dbReference>
<reference evidence="8 9" key="1">
    <citation type="submission" date="2019-04" db="EMBL/GenBank/DDBJ databases">
        <title>Lampropedia sp YIM MLB12 draf genome.</title>
        <authorList>
            <person name="Wang Y.-X."/>
        </authorList>
    </citation>
    <scope>NUCLEOTIDE SEQUENCE [LARGE SCALE GENOMIC DNA]</scope>
    <source>
        <strain evidence="8 9">YIM MLB12</strain>
    </source>
</reference>
<comment type="caution">
    <text evidence="8">The sequence shown here is derived from an EMBL/GenBank/DDBJ whole genome shotgun (WGS) entry which is preliminary data.</text>
</comment>
<keyword evidence="9" id="KW-1185">Reference proteome</keyword>
<dbReference type="SUPFAM" id="SSF111369">
    <property type="entry name" value="HlyD-like secretion proteins"/>
    <property type="match status" value="1"/>
</dbReference>